<dbReference type="HAMAP" id="MF_00328">
    <property type="entry name" value="Guanylate_kinase"/>
    <property type="match status" value="1"/>
</dbReference>
<dbReference type="InterPro" id="IPR027417">
    <property type="entry name" value="P-loop_NTPase"/>
</dbReference>
<dbReference type="PANTHER" id="PTHR23117:SF13">
    <property type="entry name" value="GUANYLATE KINASE"/>
    <property type="match status" value="1"/>
</dbReference>
<dbReference type="RefSeq" id="WP_137423048.1">
    <property type="nucleotide sequence ID" value="NZ_CP040098.1"/>
</dbReference>
<dbReference type="FunFam" id="3.30.63.10:FF:000002">
    <property type="entry name" value="Guanylate kinase 1"/>
    <property type="match status" value="1"/>
</dbReference>
<dbReference type="InterPro" id="IPR020590">
    <property type="entry name" value="Guanylate_kinase_CS"/>
</dbReference>
<protein>
    <recommendedName>
        <fullName evidence="3 9">Guanylate kinase</fullName>
        <ecNumber evidence="2 9">2.7.4.8</ecNumber>
    </recommendedName>
    <alternativeName>
        <fullName evidence="8 9">GMP kinase</fullName>
    </alternativeName>
</protein>
<evidence type="ECO:0000313" key="12">
    <source>
        <dbReference type="Proteomes" id="UP000298602"/>
    </source>
</evidence>
<dbReference type="AlphaFoldDB" id="A0A4P8KZU1"/>
<dbReference type="InterPro" id="IPR017665">
    <property type="entry name" value="Guanylate_kinase"/>
</dbReference>
<dbReference type="GO" id="GO:0004385">
    <property type="term" value="F:GMP kinase activity"/>
    <property type="evidence" value="ECO:0007669"/>
    <property type="project" value="UniProtKB-UniRule"/>
</dbReference>
<keyword evidence="4 9" id="KW-0808">Transferase</keyword>
<evidence type="ECO:0000256" key="7">
    <source>
        <dbReference type="ARBA" id="ARBA00022840"/>
    </source>
</evidence>
<dbReference type="SUPFAM" id="SSF52540">
    <property type="entry name" value="P-loop containing nucleoside triphosphate hydrolases"/>
    <property type="match status" value="1"/>
</dbReference>
<dbReference type="Pfam" id="PF00625">
    <property type="entry name" value="Guanylate_kin"/>
    <property type="match status" value="1"/>
</dbReference>
<comment type="similarity">
    <text evidence="1 9">Belongs to the guanylate kinase family.</text>
</comment>
<dbReference type="OrthoDB" id="9808150at2"/>
<keyword evidence="12" id="KW-1185">Reference proteome</keyword>
<evidence type="ECO:0000256" key="3">
    <source>
        <dbReference type="ARBA" id="ARBA00016296"/>
    </source>
</evidence>
<dbReference type="PROSITE" id="PS00856">
    <property type="entry name" value="GUANYLATE_KINASE_1"/>
    <property type="match status" value="1"/>
</dbReference>
<dbReference type="NCBIfam" id="TIGR03263">
    <property type="entry name" value="guanyl_kin"/>
    <property type="match status" value="1"/>
</dbReference>
<dbReference type="SMART" id="SM00072">
    <property type="entry name" value="GuKc"/>
    <property type="match status" value="1"/>
</dbReference>
<dbReference type="PANTHER" id="PTHR23117">
    <property type="entry name" value="GUANYLATE KINASE-RELATED"/>
    <property type="match status" value="1"/>
</dbReference>
<evidence type="ECO:0000256" key="6">
    <source>
        <dbReference type="ARBA" id="ARBA00022777"/>
    </source>
</evidence>
<evidence type="ECO:0000256" key="8">
    <source>
        <dbReference type="ARBA" id="ARBA00030128"/>
    </source>
</evidence>
<evidence type="ECO:0000256" key="4">
    <source>
        <dbReference type="ARBA" id="ARBA00022679"/>
    </source>
</evidence>
<evidence type="ECO:0000259" key="10">
    <source>
        <dbReference type="PROSITE" id="PS50052"/>
    </source>
</evidence>
<accession>A0A4P8KZU1</accession>
<evidence type="ECO:0000256" key="9">
    <source>
        <dbReference type="HAMAP-Rule" id="MF_00328"/>
    </source>
</evidence>
<sequence>MNPLARPGFPAPAASRQGAVFIISAPSGVGKTTLIHEVLARDPRLRFSVSCTTRPPRPGERDGVDYRFLDRASFVDGIRGGRFLEWAEVHGNLYGTDSAQVAARLGEGYDVLLDIDVQGARQVKGKIPGAAAVFILPPSLAVLRERLAERGTESEADMTRRLRAADEEIQNAPWYDFLVVNDRLEEAAADLAAIFRAARSWRDRRLPEVAHLFGRPFADVRDS</sequence>
<name>A0A4P8KZU1_9BACT</name>
<evidence type="ECO:0000313" key="11">
    <source>
        <dbReference type="EMBL" id="QCQ21079.1"/>
    </source>
</evidence>
<feature type="domain" description="Guanylate kinase-like" evidence="10">
    <location>
        <begin position="18"/>
        <end position="196"/>
    </location>
</feature>
<gene>
    <name evidence="9" type="primary">gmk</name>
    <name evidence="11" type="ORF">FDQ92_01995</name>
</gene>
<keyword evidence="6 9" id="KW-0418">Kinase</keyword>
<reference evidence="11 12" key="2">
    <citation type="submission" date="2019-05" db="EMBL/GenBank/DDBJ databases">
        <authorList>
            <person name="Suflita J.M."/>
            <person name="Marks C.R."/>
        </authorList>
    </citation>
    <scope>NUCLEOTIDE SEQUENCE [LARGE SCALE GENOMIC DNA]</scope>
    <source>
        <strain evidence="11 12">ALDC</strain>
    </source>
</reference>
<keyword evidence="5 9" id="KW-0547">Nucleotide-binding</keyword>
<evidence type="ECO:0000256" key="1">
    <source>
        <dbReference type="ARBA" id="ARBA00005790"/>
    </source>
</evidence>
<dbReference type="PROSITE" id="PS50052">
    <property type="entry name" value="GUANYLATE_KINASE_2"/>
    <property type="match status" value="1"/>
</dbReference>
<comment type="catalytic activity">
    <reaction evidence="9">
        <text>GMP + ATP = GDP + ADP</text>
        <dbReference type="Rhea" id="RHEA:20780"/>
        <dbReference type="ChEBI" id="CHEBI:30616"/>
        <dbReference type="ChEBI" id="CHEBI:58115"/>
        <dbReference type="ChEBI" id="CHEBI:58189"/>
        <dbReference type="ChEBI" id="CHEBI:456216"/>
        <dbReference type="EC" id="2.7.4.8"/>
    </reaction>
</comment>
<reference evidence="11 12" key="1">
    <citation type="submission" date="2019-05" db="EMBL/GenBank/DDBJ databases">
        <title>The Complete Genome Sequence of the n-alkane-degrading Desulfoglaeba alkanexedens ALDC reveals multiple alkylsuccinate synthase gene clusters.</title>
        <authorList>
            <person name="Callaghan A.V."/>
            <person name="Davidova I.A."/>
            <person name="Duncan K.E."/>
            <person name="Morris B."/>
            <person name="McInerney M.J."/>
        </authorList>
    </citation>
    <scope>NUCLEOTIDE SEQUENCE [LARGE SCALE GENOMIC DNA]</scope>
    <source>
        <strain evidence="11 12">ALDC</strain>
    </source>
</reference>
<dbReference type="GO" id="GO:0005829">
    <property type="term" value="C:cytosol"/>
    <property type="evidence" value="ECO:0007669"/>
    <property type="project" value="TreeGrafter"/>
</dbReference>
<dbReference type="KEGG" id="dax:FDQ92_01995"/>
<dbReference type="Gene3D" id="3.30.63.10">
    <property type="entry name" value="Guanylate Kinase phosphate binding domain"/>
    <property type="match status" value="1"/>
</dbReference>
<dbReference type="GO" id="GO:0005524">
    <property type="term" value="F:ATP binding"/>
    <property type="evidence" value="ECO:0007669"/>
    <property type="project" value="UniProtKB-UniRule"/>
</dbReference>
<organism evidence="11 12">
    <name type="scientific">Desulfoglaeba alkanexedens ALDC</name>
    <dbReference type="NCBI Taxonomy" id="980445"/>
    <lineage>
        <taxon>Bacteria</taxon>
        <taxon>Pseudomonadati</taxon>
        <taxon>Thermodesulfobacteriota</taxon>
        <taxon>Syntrophobacteria</taxon>
        <taxon>Syntrophobacterales</taxon>
        <taxon>Syntrophobacteraceae</taxon>
        <taxon>Desulfoglaeba</taxon>
    </lineage>
</organism>
<comment type="function">
    <text evidence="9">Essential for recycling GMP and indirectly, cGMP.</text>
</comment>
<keyword evidence="7 9" id="KW-0067">ATP-binding</keyword>
<dbReference type="EMBL" id="CP040098">
    <property type="protein sequence ID" value="QCQ21079.1"/>
    <property type="molecule type" value="Genomic_DNA"/>
</dbReference>
<feature type="binding site" evidence="9">
    <location>
        <begin position="25"/>
        <end position="32"/>
    </location>
    <ligand>
        <name>ATP</name>
        <dbReference type="ChEBI" id="CHEBI:30616"/>
    </ligand>
</feature>
<keyword evidence="9" id="KW-0963">Cytoplasm</keyword>
<proteinExistence type="inferred from homology"/>
<evidence type="ECO:0000256" key="5">
    <source>
        <dbReference type="ARBA" id="ARBA00022741"/>
    </source>
</evidence>
<comment type="subcellular location">
    <subcellularLocation>
        <location evidence="9">Cytoplasm</location>
    </subcellularLocation>
</comment>
<dbReference type="InterPro" id="IPR008145">
    <property type="entry name" value="GK/Ca_channel_bsu"/>
</dbReference>
<dbReference type="InterPro" id="IPR008144">
    <property type="entry name" value="Guanylate_kin-like_dom"/>
</dbReference>
<dbReference type="Gene3D" id="3.40.50.300">
    <property type="entry name" value="P-loop containing nucleotide triphosphate hydrolases"/>
    <property type="match status" value="2"/>
</dbReference>
<evidence type="ECO:0000256" key="2">
    <source>
        <dbReference type="ARBA" id="ARBA00012961"/>
    </source>
</evidence>
<dbReference type="EC" id="2.7.4.8" evidence="2 9"/>
<dbReference type="CDD" id="cd00071">
    <property type="entry name" value="GMPK"/>
    <property type="match status" value="1"/>
</dbReference>
<dbReference type="Proteomes" id="UP000298602">
    <property type="component" value="Chromosome"/>
</dbReference>